<gene>
    <name evidence="1" type="ORF">NA56DRAFT_38363</name>
</gene>
<dbReference type="Proteomes" id="UP000235672">
    <property type="component" value="Unassembled WGS sequence"/>
</dbReference>
<organism evidence="1 2">
    <name type="scientific">Hyaloscypha hepaticicola</name>
    <dbReference type="NCBI Taxonomy" id="2082293"/>
    <lineage>
        <taxon>Eukaryota</taxon>
        <taxon>Fungi</taxon>
        <taxon>Dikarya</taxon>
        <taxon>Ascomycota</taxon>
        <taxon>Pezizomycotina</taxon>
        <taxon>Leotiomycetes</taxon>
        <taxon>Helotiales</taxon>
        <taxon>Hyaloscyphaceae</taxon>
        <taxon>Hyaloscypha</taxon>
    </lineage>
</organism>
<accession>A0A2J6PDJ3</accession>
<dbReference type="OrthoDB" id="5317833at2759"/>
<proteinExistence type="predicted"/>
<evidence type="ECO:0000313" key="2">
    <source>
        <dbReference type="Proteomes" id="UP000235672"/>
    </source>
</evidence>
<name>A0A2J6PDJ3_9HELO</name>
<protein>
    <submittedName>
        <fullName evidence="1">Uncharacterized protein</fullName>
    </submittedName>
</protein>
<evidence type="ECO:0000313" key="1">
    <source>
        <dbReference type="EMBL" id="PMD12110.1"/>
    </source>
</evidence>
<dbReference type="AlphaFoldDB" id="A0A2J6PDJ3"/>
<reference evidence="1 2" key="1">
    <citation type="submission" date="2016-05" db="EMBL/GenBank/DDBJ databases">
        <title>A degradative enzymes factory behind the ericoid mycorrhizal symbiosis.</title>
        <authorList>
            <consortium name="DOE Joint Genome Institute"/>
            <person name="Martino E."/>
            <person name="Morin E."/>
            <person name="Grelet G."/>
            <person name="Kuo A."/>
            <person name="Kohler A."/>
            <person name="Daghino S."/>
            <person name="Barry K."/>
            <person name="Choi C."/>
            <person name="Cichocki N."/>
            <person name="Clum A."/>
            <person name="Copeland A."/>
            <person name="Hainaut M."/>
            <person name="Haridas S."/>
            <person name="Labutti K."/>
            <person name="Lindquist E."/>
            <person name="Lipzen A."/>
            <person name="Khouja H.-R."/>
            <person name="Murat C."/>
            <person name="Ohm R."/>
            <person name="Olson A."/>
            <person name="Spatafora J."/>
            <person name="Veneault-Fourrey C."/>
            <person name="Henrissat B."/>
            <person name="Grigoriev I."/>
            <person name="Martin F."/>
            <person name="Perotto S."/>
        </authorList>
    </citation>
    <scope>NUCLEOTIDE SEQUENCE [LARGE SCALE GENOMIC DNA]</scope>
    <source>
        <strain evidence="1 2">UAMH 7357</strain>
    </source>
</reference>
<keyword evidence="2" id="KW-1185">Reference proteome</keyword>
<dbReference type="EMBL" id="KZ613566">
    <property type="protein sequence ID" value="PMD12110.1"/>
    <property type="molecule type" value="Genomic_DNA"/>
</dbReference>
<sequence length="1176" mass="126627">MTTRLTLIPYLQGWDGKNITVNVLSLPLGSPIDQLIPPSATSFATANFKFDVYILTDVNSLPIPQPAGTEFTTVSSAAPLEGPAIFNALAVQFPIDPSPPAGAGAKPPNSSVKKHLPLSYQNAVNYTSGQTSANVYTDDTYSCMMGQQTGHYTKLPPPNPKYAWGRVIAMLLRNPKLAQTAGLIRPFTINIPNATTVKNGGYIYFTLSSTSDASGLLQGNGLKVYASRIPPLSVARDLFSPEFFPVVTPVPTTDYADLFAEVEDYDDGWAKAVHCYQVQQLDTLSETPDGTRPSKDLGVRIGWDDEQVTIWMNRQLDSTQDFDSPLGVQGYRIDARVQGTTEWYSLVHASGPIVIGGLDPIQFDGELSVEVHPVQQYAQKQGDFWLPTYFASWIGRSVVTTDETIPLLMGGPDLTKVPKVRGTPPGVDLRYGTNYDLRVRLADHTGGGPAHTGNPIVPGPQPIASIKFRRWVRPMSPLMISPAAAAIPATPDFLNPPAFLELQRPLLAYPAVVFTGHYPNVIQDLVNDVPAAIGQREPGLVDPDVASVKITVEVAGLLQDPTATDGGYIPLFDTYRSFPTDLNAHLKIDIQWQDFPQITDLQAAEPSTGALLLPTARSIRLRIVAACNPVAEYYGAEDVMYGPSVMLELGKYSSSEAAIFVPALPAQAITSFFFQPDPPTDPNVSTAQQAAGQGGQAPSDIATRAATAFGLPNSGLTMYAPPGRRTVFGCAGAFNHTISPDLSSVTFTSNHDLALHWITVLRLTVNRDWTWNGFAPNGISVQRAGVEVGSFAPNRNVDVNILPNGDRTGTDLIFFDVIDPKVPSGSFPQELNPSYLIVCSFLGSPTSDAPEQFIIRLPVTTVPLQIPKLVSAGIAMSPYSYPENYSNTTPRTRSLWLEFDSAPNDTRDQYFARVLRNVPDPLLSSSGNNVPVTLEPPLPVDPELVRKIVPGEATDEDGLAAMQPLIPSDSSPVHFILPLPPGATNVSPELFGFWTYELRLGHVGMWCTAQGRFGPPLRVAGVQHPAPTLVCSALRTGTAITVTAPFAVPVLNGVVTQPSQPKSTMWALLYAQAARLDGSGEWSNVLIAKARMLPVLEYKGTGPTRLPPTRTGSGSFLVSDYSPVLTSLGFNADAPLSVLAVEMMPQDEVYADPLGVDLGGQRILRTSGLVSVPVIC</sequence>